<keyword evidence="4" id="KW-1185">Reference proteome</keyword>
<dbReference type="Pfam" id="PF13639">
    <property type="entry name" value="zf-RING_2"/>
    <property type="match status" value="1"/>
</dbReference>
<evidence type="ECO:0000259" key="2">
    <source>
        <dbReference type="PROSITE" id="PS50089"/>
    </source>
</evidence>
<dbReference type="EMBL" id="MKGL01000211">
    <property type="protein sequence ID" value="RNF02996.1"/>
    <property type="molecule type" value="Genomic_DNA"/>
</dbReference>
<dbReference type="InterPro" id="IPR001841">
    <property type="entry name" value="Znf_RING"/>
</dbReference>
<dbReference type="InterPro" id="IPR013083">
    <property type="entry name" value="Znf_RING/FYVE/PHD"/>
</dbReference>
<dbReference type="SMART" id="SM00184">
    <property type="entry name" value="RING"/>
    <property type="match status" value="1"/>
</dbReference>
<dbReference type="RefSeq" id="XP_029237243.1">
    <property type="nucleotide sequence ID" value="XM_029382903.1"/>
</dbReference>
<dbReference type="CDD" id="cd16448">
    <property type="entry name" value="RING-H2"/>
    <property type="match status" value="1"/>
</dbReference>
<dbReference type="GO" id="GO:0008270">
    <property type="term" value="F:zinc ion binding"/>
    <property type="evidence" value="ECO:0007669"/>
    <property type="project" value="UniProtKB-KW"/>
</dbReference>
<gene>
    <name evidence="3" type="ORF">TraAM80_06046</name>
</gene>
<dbReference type="AlphaFoldDB" id="A0A3R7NA09"/>
<dbReference type="VEuPathDB" id="TriTrypDB:TRSC58_04323"/>
<dbReference type="OrthoDB" id="8062037at2759"/>
<keyword evidence="1" id="KW-0863">Zinc-finger</keyword>
<feature type="domain" description="RING-type" evidence="2">
    <location>
        <begin position="347"/>
        <end position="389"/>
    </location>
</feature>
<comment type="caution">
    <text evidence="3">The sequence shown here is derived from an EMBL/GenBank/DDBJ whole genome shotgun (WGS) entry which is preliminary data.</text>
</comment>
<dbReference type="Proteomes" id="UP000283634">
    <property type="component" value="Unassembled WGS sequence"/>
</dbReference>
<dbReference type="SUPFAM" id="SSF57850">
    <property type="entry name" value="RING/U-box"/>
    <property type="match status" value="1"/>
</dbReference>
<dbReference type="PROSITE" id="PS50089">
    <property type="entry name" value="ZF_RING_2"/>
    <property type="match status" value="1"/>
</dbReference>
<evidence type="ECO:0000313" key="4">
    <source>
        <dbReference type="Proteomes" id="UP000283634"/>
    </source>
</evidence>
<name>A0A3R7NA09_TRYRA</name>
<dbReference type="Gene3D" id="3.30.40.10">
    <property type="entry name" value="Zinc/RING finger domain, C3HC4 (zinc finger)"/>
    <property type="match status" value="1"/>
</dbReference>
<dbReference type="GeneID" id="40329979"/>
<protein>
    <recommendedName>
        <fullName evidence="2">RING-type domain-containing protein</fullName>
    </recommendedName>
</protein>
<accession>A0A3R7NA09</accession>
<proteinExistence type="predicted"/>
<organism evidence="3 4">
    <name type="scientific">Trypanosoma rangeli</name>
    <dbReference type="NCBI Taxonomy" id="5698"/>
    <lineage>
        <taxon>Eukaryota</taxon>
        <taxon>Discoba</taxon>
        <taxon>Euglenozoa</taxon>
        <taxon>Kinetoplastea</taxon>
        <taxon>Metakinetoplastina</taxon>
        <taxon>Trypanosomatida</taxon>
        <taxon>Trypanosomatidae</taxon>
        <taxon>Trypanosoma</taxon>
        <taxon>Herpetosoma</taxon>
    </lineage>
</organism>
<reference evidence="3 4" key="1">
    <citation type="journal article" date="2018" name="BMC Genomics">
        <title>Genomic comparison of Trypanosoma conorhini and Trypanosoma rangeli to Trypanosoma cruzi strains of high and low virulence.</title>
        <authorList>
            <person name="Bradwell K.R."/>
            <person name="Koparde V.N."/>
            <person name="Matveyev A.V."/>
            <person name="Serrano M.G."/>
            <person name="Alves J.M."/>
            <person name="Parikh H."/>
            <person name="Huang B."/>
            <person name="Lee V."/>
            <person name="Espinosa-Alvarez O."/>
            <person name="Ortiz P.A."/>
            <person name="Costa-Martins A.G."/>
            <person name="Teixeira M.M."/>
            <person name="Buck G.A."/>
        </authorList>
    </citation>
    <scope>NUCLEOTIDE SEQUENCE [LARGE SCALE GENOMIC DNA]</scope>
    <source>
        <strain evidence="3 4">AM80</strain>
    </source>
</reference>
<evidence type="ECO:0000313" key="3">
    <source>
        <dbReference type="EMBL" id="RNF02996.1"/>
    </source>
</evidence>
<dbReference type="OMA" id="TCHIDNI"/>
<evidence type="ECO:0000256" key="1">
    <source>
        <dbReference type="PROSITE-ProRule" id="PRU00175"/>
    </source>
</evidence>
<sequence length="465" mass="52118">MSLEFENAIREISLTNTKIHSACLWQKVHDKRRVSEAVDESLFEAVLLHSARYILGKLEQREAVADCWEGYLEFFAEAWHSFGTTFADAFLIVCEDIYLSLLKYPDTPKDLLQEYLSSLAAQRRMPMRKNPNWSSSIPSCPTLEGASEEVALVPDIPHNEVKRYLDTLPKQLTFPLHNIILRVRLVNPLPIPGVVSVREGWRCDTCHIDNIQVAYQAMICDSGDEAGVRSEVRFLNAPNRGGFDICLSCAVYFYRDATLKLSQALGDCLQIFRVNPVADIKLHSFACVENVAYLTVSVLPWGARPIVWVLRQDGHNPPANWRSAAKIKSCHQYDPSLRNGGGYDDQCTTCMQPLANGMPVLVTVCGHWFHVDCVQEMLSMMSDECPVCRRENVLSSCFNLAGRSNMYKVQVDCPTDSTEFVVVVGALLTLNGEYNNPTNIAACRSILVKHSCATNFDAVVDAQLQ</sequence>
<keyword evidence="1" id="KW-0479">Metal-binding</keyword>
<keyword evidence="1" id="KW-0862">Zinc</keyword>